<sequence length="60" mass="6885">MAERIEGYNDTKDYTGFVCRLASTENEVFQKLNRWEHPFLTAGNCTLKALSLKKIIGMKC</sequence>
<gene>
    <name evidence="1" type="ORF">B9T62_18470</name>
</gene>
<dbReference type="EMBL" id="CP021780">
    <property type="protein sequence ID" value="ASA22592.1"/>
    <property type="molecule type" value="Genomic_DNA"/>
</dbReference>
<dbReference type="RefSeq" id="WP_087916590.1">
    <property type="nucleotide sequence ID" value="NZ_CP021780.1"/>
</dbReference>
<proteinExistence type="predicted"/>
<accession>A0A2Z2KN44</accession>
<reference evidence="1 2" key="1">
    <citation type="submission" date="2017-06" db="EMBL/GenBank/DDBJ databases">
        <title>Complete genome sequence of Paenibacillus donghaensis KCTC 13049T isolated from East Sea sediment, South Korea.</title>
        <authorList>
            <person name="Jung B.K."/>
            <person name="Hong S.-J."/>
            <person name="Shin J.-H."/>
        </authorList>
    </citation>
    <scope>NUCLEOTIDE SEQUENCE [LARGE SCALE GENOMIC DNA]</scope>
    <source>
        <strain evidence="1 2">KCTC 13049</strain>
    </source>
</reference>
<name>A0A2Z2KN44_9BACL</name>
<protein>
    <submittedName>
        <fullName evidence="1">Uncharacterized protein</fullName>
    </submittedName>
</protein>
<organism evidence="1 2">
    <name type="scientific">Paenibacillus donghaensis</name>
    <dbReference type="NCBI Taxonomy" id="414771"/>
    <lineage>
        <taxon>Bacteria</taxon>
        <taxon>Bacillati</taxon>
        <taxon>Bacillota</taxon>
        <taxon>Bacilli</taxon>
        <taxon>Bacillales</taxon>
        <taxon>Paenibacillaceae</taxon>
        <taxon>Paenibacillus</taxon>
    </lineage>
</organism>
<evidence type="ECO:0000313" key="1">
    <source>
        <dbReference type="EMBL" id="ASA22592.1"/>
    </source>
</evidence>
<keyword evidence="2" id="KW-1185">Reference proteome</keyword>
<evidence type="ECO:0000313" key="2">
    <source>
        <dbReference type="Proteomes" id="UP000249890"/>
    </source>
</evidence>
<dbReference type="KEGG" id="pdh:B9T62_18470"/>
<dbReference type="AlphaFoldDB" id="A0A2Z2KN44"/>
<dbReference type="Proteomes" id="UP000249890">
    <property type="component" value="Chromosome"/>
</dbReference>